<dbReference type="InParanoid" id="A0A2J7R5Z5"/>
<dbReference type="EMBL" id="NEVH01006986">
    <property type="protein sequence ID" value="PNF36257.1"/>
    <property type="molecule type" value="Genomic_DNA"/>
</dbReference>
<keyword evidence="2" id="KW-1185">Reference proteome</keyword>
<protein>
    <submittedName>
        <fullName evidence="1">Uncharacterized protein</fullName>
    </submittedName>
</protein>
<dbReference type="AlphaFoldDB" id="A0A2J7R5Z5"/>
<evidence type="ECO:0000313" key="2">
    <source>
        <dbReference type="Proteomes" id="UP000235965"/>
    </source>
</evidence>
<evidence type="ECO:0000313" key="1">
    <source>
        <dbReference type="EMBL" id="PNF36257.1"/>
    </source>
</evidence>
<accession>A0A2J7R5Z5</accession>
<gene>
    <name evidence="1" type="ORF">B7P43_G08468</name>
</gene>
<proteinExistence type="predicted"/>
<sequence length="77" mass="8527">MEFSLNGFPNDEIHIAGLGGEDGGILKLYSISCHVLSNTSIATVAIISRMQAPKSEVIYWSQEHMILHVTPEEEIEQ</sequence>
<dbReference type="Proteomes" id="UP000235965">
    <property type="component" value="Unassembled WGS sequence"/>
</dbReference>
<name>A0A2J7R5Z5_9NEOP</name>
<reference evidence="1 2" key="1">
    <citation type="submission" date="2017-12" db="EMBL/GenBank/DDBJ databases">
        <title>Hemimetabolous genomes reveal molecular basis of termite eusociality.</title>
        <authorList>
            <person name="Harrison M.C."/>
            <person name="Jongepier E."/>
            <person name="Robertson H.M."/>
            <person name="Arning N."/>
            <person name="Bitard-Feildel T."/>
            <person name="Chao H."/>
            <person name="Childers C.P."/>
            <person name="Dinh H."/>
            <person name="Doddapaneni H."/>
            <person name="Dugan S."/>
            <person name="Gowin J."/>
            <person name="Greiner C."/>
            <person name="Han Y."/>
            <person name="Hu H."/>
            <person name="Hughes D.S.T."/>
            <person name="Huylmans A.-K."/>
            <person name="Kemena C."/>
            <person name="Kremer L.P.M."/>
            <person name="Lee S.L."/>
            <person name="Lopez-Ezquerra A."/>
            <person name="Mallet L."/>
            <person name="Monroy-Kuhn J.M."/>
            <person name="Moser A."/>
            <person name="Murali S.C."/>
            <person name="Muzny D.M."/>
            <person name="Otani S."/>
            <person name="Piulachs M.-D."/>
            <person name="Poelchau M."/>
            <person name="Qu J."/>
            <person name="Schaub F."/>
            <person name="Wada-Katsumata A."/>
            <person name="Worley K.C."/>
            <person name="Xie Q."/>
            <person name="Ylla G."/>
            <person name="Poulsen M."/>
            <person name="Gibbs R.A."/>
            <person name="Schal C."/>
            <person name="Richards S."/>
            <person name="Belles X."/>
            <person name="Korb J."/>
            <person name="Bornberg-Bauer E."/>
        </authorList>
    </citation>
    <scope>NUCLEOTIDE SEQUENCE [LARGE SCALE GENOMIC DNA]</scope>
    <source>
        <tissue evidence="1">Whole body</tissue>
    </source>
</reference>
<organism evidence="1 2">
    <name type="scientific">Cryptotermes secundus</name>
    <dbReference type="NCBI Taxonomy" id="105785"/>
    <lineage>
        <taxon>Eukaryota</taxon>
        <taxon>Metazoa</taxon>
        <taxon>Ecdysozoa</taxon>
        <taxon>Arthropoda</taxon>
        <taxon>Hexapoda</taxon>
        <taxon>Insecta</taxon>
        <taxon>Pterygota</taxon>
        <taxon>Neoptera</taxon>
        <taxon>Polyneoptera</taxon>
        <taxon>Dictyoptera</taxon>
        <taxon>Blattodea</taxon>
        <taxon>Blattoidea</taxon>
        <taxon>Termitoidae</taxon>
        <taxon>Kalotermitidae</taxon>
        <taxon>Cryptotermitinae</taxon>
        <taxon>Cryptotermes</taxon>
    </lineage>
</organism>
<comment type="caution">
    <text evidence="1">The sequence shown here is derived from an EMBL/GenBank/DDBJ whole genome shotgun (WGS) entry which is preliminary data.</text>
</comment>